<dbReference type="Proteomes" id="UP001164965">
    <property type="component" value="Chromosome"/>
</dbReference>
<keyword evidence="3" id="KW-1185">Reference proteome</keyword>
<feature type="compositionally biased region" description="Low complexity" evidence="1">
    <location>
        <begin position="33"/>
        <end position="47"/>
    </location>
</feature>
<proteinExistence type="predicted"/>
<accession>A0ABY6P0D0</accession>
<dbReference type="EMBL" id="CP110615">
    <property type="protein sequence ID" value="UZJ24673.1"/>
    <property type="molecule type" value="Genomic_DNA"/>
</dbReference>
<feature type="region of interest" description="Disordered" evidence="1">
    <location>
        <begin position="20"/>
        <end position="47"/>
    </location>
</feature>
<dbReference type="NCBIfam" id="NF038356">
    <property type="entry name" value="actino_DLW39"/>
    <property type="match status" value="1"/>
</dbReference>
<evidence type="ECO:0000313" key="2">
    <source>
        <dbReference type="EMBL" id="UZJ24673.1"/>
    </source>
</evidence>
<evidence type="ECO:0000313" key="3">
    <source>
        <dbReference type="Proteomes" id="UP001164965"/>
    </source>
</evidence>
<gene>
    <name evidence="2" type="ORF">RHODO2019_16400</name>
</gene>
<organism evidence="2 3">
    <name type="scientific">Rhodococcus antarcticus</name>
    <dbReference type="NCBI Taxonomy" id="2987751"/>
    <lineage>
        <taxon>Bacteria</taxon>
        <taxon>Bacillati</taxon>
        <taxon>Actinomycetota</taxon>
        <taxon>Actinomycetes</taxon>
        <taxon>Mycobacteriales</taxon>
        <taxon>Nocardiaceae</taxon>
        <taxon>Rhodococcus</taxon>
    </lineage>
</organism>
<name>A0ABY6P0D0_9NOCA</name>
<protein>
    <submittedName>
        <fullName evidence="2">DLW-39 family protein</fullName>
    </submittedName>
</protein>
<dbReference type="RefSeq" id="WP_265382780.1">
    <property type="nucleotide sequence ID" value="NZ_CP110615.1"/>
</dbReference>
<evidence type="ECO:0000256" key="1">
    <source>
        <dbReference type="SAM" id="MobiDB-lite"/>
    </source>
</evidence>
<dbReference type="InterPro" id="IPR047990">
    <property type="entry name" value="DLW39-like"/>
</dbReference>
<reference evidence="2" key="1">
    <citation type="submission" date="2022-10" db="EMBL/GenBank/DDBJ databases">
        <title>Rhodococcus sp.75.</title>
        <authorList>
            <person name="Sun M."/>
        </authorList>
    </citation>
    <scope>NUCLEOTIDE SEQUENCE</scope>
    <source>
        <strain evidence="2">75</strain>
    </source>
</reference>
<sequence length="47" mass="4844">MKILLVLVAAAGAAFSISRRRGGRDEADLWHEATAPAAPSRSAAPPS</sequence>